<dbReference type="Proteomes" id="UP000306808">
    <property type="component" value="Unassembled WGS sequence"/>
</dbReference>
<proteinExistence type="predicted"/>
<dbReference type="Pfam" id="PF11964">
    <property type="entry name" value="SpoIIAA-like"/>
    <property type="match status" value="1"/>
</dbReference>
<name>A0A4U0PK19_9SPHI</name>
<dbReference type="InterPro" id="IPR038396">
    <property type="entry name" value="SpoIIAA-like_sf"/>
</dbReference>
<reference evidence="1 2" key="1">
    <citation type="submission" date="2019-04" db="EMBL/GenBank/DDBJ databases">
        <title>Sphingobacterium olei sp. nov., isolated from oil-contaminated soil.</title>
        <authorList>
            <person name="Liu B."/>
        </authorList>
    </citation>
    <scope>NUCLEOTIDE SEQUENCE [LARGE SCALE GENOMIC DNA]</scope>
    <source>
        <strain evidence="1 2">HAL-9</strain>
    </source>
</reference>
<evidence type="ECO:0000313" key="2">
    <source>
        <dbReference type="Proteomes" id="UP000306808"/>
    </source>
</evidence>
<dbReference type="RefSeq" id="WP_136899817.1">
    <property type="nucleotide sequence ID" value="NZ_SUME01000001.1"/>
</dbReference>
<dbReference type="InterPro" id="IPR036513">
    <property type="entry name" value="STAS_dom_sf"/>
</dbReference>
<dbReference type="AlphaFoldDB" id="A0A4U0PK19"/>
<dbReference type="InterPro" id="IPR021866">
    <property type="entry name" value="SpoIIAA-like"/>
</dbReference>
<dbReference type="EMBL" id="SUME01000001">
    <property type="protein sequence ID" value="TJZ63274.1"/>
    <property type="molecule type" value="Genomic_DNA"/>
</dbReference>
<keyword evidence="2" id="KW-1185">Reference proteome</keyword>
<evidence type="ECO:0000313" key="1">
    <source>
        <dbReference type="EMBL" id="TJZ63274.1"/>
    </source>
</evidence>
<dbReference type="OrthoDB" id="555504at2"/>
<dbReference type="Gene3D" id="3.40.50.10600">
    <property type="entry name" value="SpoIIaa-like domains"/>
    <property type="match status" value="1"/>
</dbReference>
<comment type="caution">
    <text evidence="1">The sequence shown here is derived from an EMBL/GenBank/DDBJ whole genome shotgun (WGS) entry which is preliminary data.</text>
</comment>
<protein>
    <submittedName>
        <fullName evidence="1">STAS/SEC14 domain-containing protein</fullName>
    </submittedName>
</protein>
<sequence length="124" mass="14121">MITEIISLPENLIGFEAKGEVTADDFKNVVIPKVTAFIDRHDKINYMLVLNTDVSNFTTGAWLQDAWLGLKDLAKWNRAAIVSDSDTIKKITEVFTKVMPGEFKVFEHTRYNEAVQWASEQLDL</sequence>
<dbReference type="SUPFAM" id="SSF52091">
    <property type="entry name" value="SpoIIaa-like"/>
    <property type="match status" value="1"/>
</dbReference>
<organism evidence="1 2">
    <name type="scientific">Sphingobacterium olei</name>
    <dbReference type="NCBI Taxonomy" id="2571155"/>
    <lineage>
        <taxon>Bacteria</taxon>
        <taxon>Pseudomonadati</taxon>
        <taxon>Bacteroidota</taxon>
        <taxon>Sphingobacteriia</taxon>
        <taxon>Sphingobacteriales</taxon>
        <taxon>Sphingobacteriaceae</taxon>
        <taxon>Sphingobacterium</taxon>
    </lineage>
</organism>
<gene>
    <name evidence="1" type="ORF">FAZ15_03040</name>
</gene>
<accession>A0A4U0PK19</accession>